<proteinExistence type="predicted"/>
<dbReference type="RefSeq" id="WP_160601943.1">
    <property type="nucleotide sequence ID" value="NZ_WTYU01000002.1"/>
</dbReference>
<feature type="compositionally biased region" description="Low complexity" evidence="1">
    <location>
        <begin position="47"/>
        <end position="60"/>
    </location>
</feature>
<sequence length="85" mass="8715">MKSIFKAAMVSSVAAMSLGLAACDSAAENQMEDEATAIDEAAEAQADNMEAAGASEAAVEAVEEQGEETKDAMEEQADNMDAAPQ</sequence>
<keyword evidence="4" id="KW-1185">Reference proteome</keyword>
<comment type="caution">
    <text evidence="3">The sequence shown here is derived from an EMBL/GenBank/DDBJ whole genome shotgun (WGS) entry which is preliminary data.</text>
</comment>
<dbReference type="Proteomes" id="UP000473531">
    <property type="component" value="Unassembled WGS sequence"/>
</dbReference>
<evidence type="ECO:0000313" key="4">
    <source>
        <dbReference type="Proteomes" id="UP000473531"/>
    </source>
</evidence>
<organism evidence="3 4">
    <name type="scientific">Allopontixanthobacter confluentis</name>
    <dbReference type="NCBI Taxonomy" id="1849021"/>
    <lineage>
        <taxon>Bacteria</taxon>
        <taxon>Pseudomonadati</taxon>
        <taxon>Pseudomonadota</taxon>
        <taxon>Alphaproteobacteria</taxon>
        <taxon>Sphingomonadales</taxon>
        <taxon>Erythrobacteraceae</taxon>
        <taxon>Allopontixanthobacter</taxon>
    </lineage>
</organism>
<evidence type="ECO:0000313" key="3">
    <source>
        <dbReference type="EMBL" id="MXP15419.1"/>
    </source>
</evidence>
<gene>
    <name evidence="3" type="ORF">GRI44_11725</name>
</gene>
<dbReference type="AlphaFoldDB" id="A0A6L7GHJ9"/>
<protein>
    <submittedName>
        <fullName evidence="3">Uncharacterized protein</fullName>
    </submittedName>
</protein>
<feature type="region of interest" description="Disordered" evidence="1">
    <location>
        <begin position="47"/>
        <end position="85"/>
    </location>
</feature>
<feature type="chain" id="PRO_5026797525" evidence="2">
    <location>
        <begin position="27"/>
        <end position="85"/>
    </location>
</feature>
<accession>A0A6L7GHJ9</accession>
<evidence type="ECO:0000256" key="2">
    <source>
        <dbReference type="SAM" id="SignalP"/>
    </source>
</evidence>
<feature type="signal peptide" evidence="2">
    <location>
        <begin position="1"/>
        <end position="26"/>
    </location>
</feature>
<keyword evidence="2" id="KW-0732">Signal</keyword>
<dbReference type="PROSITE" id="PS51257">
    <property type="entry name" value="PROKAR_LIPOPROTEIN"/>
    <property type="match status" value="1"/>
</dbReference>
<reference evidence="3 4" key="1">
    <citation type="submission" date="2019-12" db="EMBL/GenBank/DDBJ databases">
        <title>Genomic-based taxomic classification of the family Erythrobacteraceae.</title>
        <authorList>
            <person name="Xu L."/>
        </authorList>
    </citation>
    <scope>NUCLEOTIDE SEQUENCE [LARGE SCALE GENOMIC DNA]</scope>
    <source>
        <strain evidence="3 4">KCTC 52259</strain>
    </source>
</reference>
<name>A0A6L7GHJ9_9SPHN</name>
<dbReference type="EMBL" id="WTYU01000002">
    <property type="protein sequence ID" value="MXP15419.1"/>
    <property type="molecule type" value="Genomic_DNA"/>
</dbReference>
<evidence type="ECO:0000256" key="1">
    <source>
        <dbReference type="SAM" id="MobiDB-lite"/>
    </source>
</evidence>